<feature type="compositionally biased region" description="Basic residues" evidence="1">
    <location>
        <begin position="163"/>
        <end position="187"/>
    </location>
</feature>
<dbReference type="EMBL" id="JARKIB010000237">
    <property type="protein sequence ID" value="KAJ7720705.1"/>
    <property type="molecule type" value="Genomic_DNA"/>
</dbReference>
<feature type="compositionally biased region" description="Polar residues" evidence="1">
    <location>
        <begin position="202"/>
        <end position="215"/>
    </location>
</feature>
<dbReference type="Proteomes" id="UP001215598">
    <property type="component" value="Unassembled WGS sequence"/>
</dbReference>
<feature type="region of interest" description="Disordered" evidence="1">
    <location>
        <begin position="146"/>
        <end position="218"/>
    </location>
</feature>
<evidence type="ECO:0000256" key="1">
    <source>
        <dbReference type="SAM" id="MobiDB-lite"/>
    </source>
</evidence>
<accession>A0AAD7HH76</accession>
<reference evidence="2" key="1">
    <citation type="submission" date="2023-03" db="EMBL/GenBank/DDBJ databases">
        <title>Massive genome expansion in bonnet fungi (Mycena s.s.) driven by repeated elements and novel gene families across ecological guilds.</title>
        <authorList>
            <consortium name="Lawrence Berkeley National Laboratory"/>
            <person name="Harder C.B."/>
            <person name="Miyauchi S."/>
            <person name="Viragh M."/>
            <person name="Kuo A."/>
            <person name="Thoen E."/>
            <person name="Andreopoulos B."/>
            <person name="Lu D."/>
            <person name="Skrede I."/>
            <person name="Drula E."/>
            <person name="Henrissat B."/>
            <person name="Morin E."/>
            <person name="Kohler A."/>
            <person name="Barry K."/>
            <person name="LaButti K."/>
            <person name="Morin E."/>
            <person name="Salamov A."/>
            <person name="Lipzen A."/>
            <person name="Mereny Z."/>
            <person name="Hegedus B."/>
            <person name="Baldrian P."/>
            <person name="Stursova M."/>
            <person name="Weitz H."/>
            <person name="Taylor A."/>
            <person name="Grigoriev I.V."/>
            <person name="Nagy L.G."/>
            <person name="Martin F."/>
            <person name="Kauserud H."/>
        </authorList>
    </citation>
    <scope>NUCLEOTIDE SEQUENCE</scope>
    <source>
        <strain evidence="2">CBHHK182m</strain>
    </source>
</reference>
<evidence type="ECO:0000313" key="2">
    <source>
        <dbReference type="EMBL" id="KAJ7720705.1"/>
    </source>
</evidence>
<feature type="compositionally biased region" description="Polar residues" evidence="1">
    <location>
        <begin position="15"/>
        <end position="27"/>
    </location>
</feature>
<organism evidence="2 3">
    <name type="scientific">Mycena metata</name>
    <dbReference type="NCBI Taxonomy" id="1033252"/>
    <lineage>
        <taxon>Eukaryota</taxon>
        <taxon>Fungi</taxon>
        <taxon>Dikarya</taxon>
        <taxon>Basidiomycota</taxon>
        <taxon>Agaricomycotina</taxon>
        <taxon>Agaricomycetes</taxon>
        <taxon>Agaricomycetidae</taxon>
        <taxon>Agaricales</taxon>
        <taxon>Marasmiineae</taxon>
        <taxon>Mycenaceae</taxon>
        <taxon>Mycena</taxon>
    </lineage>
</organism>
<name>A0AAD7HH76_9AGAR</name>
<protein>
    <submittedName>
        <fullName evidence="2">Uncharacterized protein</fullName>
    </submittedName>
</protein>
<feature type="compositionally biased region" description="Polar residues" evidence="1">
    <location>
        <begin position="74"/>
        <end position="84"/>
    </location>
</feature>
<evidence type="ECO:0000313" key="3">
    <source>
        <dbReference type="Proteomes" id="UP001215598"/>
    </source>
</evidence>
<gene>
    <name evidence="2" type="ORF">B0H16DRAFT_1699903</name>
</gene>
<comment type="caution">
    <text evidence="2">The sequence shown here is derived from an EMBL/GenBank/DDBJ whole genome shotgun (WGS) entry which is preliminary data.</text>
</comment>
<feature type="compositionally biased region" description="Gly residues" evidence="1">
    <location>
        <begin position="147"/>
        <end position="162"/>
    </location>
</feature>
<sequence>MPPSPSTPSALPSRLWSTVPGSTGLSRASTAPTSPSPAPFPVSSSPGPSEGGDVEMDGDGDVSAASAFLELTDARNSAAGQNSEVRQEERRDYTGKGQEEEGELTESQLSRLTHVLERSALYSNILERQMREAWEGHALTYVSADAGHGGSKTAGKVGGKGGGKGKGRGRKGAKRRRAGRRSQRHRGCVNPAPYTTPIVPTADSNSNPSTETTPAFPQPHLITGATLHPYRLEGRQWMLGLDEQGISEILAVGVCGGGIGFLGAREELCVCACAYRVEEVFWGEKAFWGCARGRGAYFALFGTFAPHALVVPFLSFAHFGFYFWPTWRTSDFFEAWFLWRMESASAVVWCGTRDECAGHHAFHFISLFWVLSRLDGRDARDAA</sequence>
<feature type="region of interest" description="Disordered" evidence="1">
    <location>
        <begin position="1"/>
        <end position="106"/>
    </location>
</feature>
<keyword evidence="3" id="KW-1185">Reference proteome</keyword>
<dbReference type="AlphaFoldDB" id="A0AAD7HH76"/>
<feature type="compositionally biased region" description="Basic and acidic residues" evidence="1">
    <location>
        <begin position="85"/>
        <end position="99"/>
    </location>
</feature>
<proteinExistence type="predicted"/>